<protein>
    <submittedName>
        <fullName evidence="1">Uncharacterized protein</fullName>
    </submittedName>
</protein>
<accession>A0A5C5VNV0</accession>
<proteinExistence type="predicted"/>
<comment type="caution">
    <text evidence="1">The sequence shown here is derived from an EMBL/GenBank/DDBJ whole genome shotgun (WGS) entry which is preliminary data.</text>
</comment>
<gene>
    <name evidence="1" type="ORF">Enr8_13340</name>
</gene>
<evidence type="ECO:0000313" key="2">
    <source>
        <dbReference type="Proteomes" id="UP000318878"/>
    </source>
</evidence>
<name>A0A5C5VNV0_9BACT</name>
<sequence>MHYAVWGDVGRIETSLAEWLSADHQQNVSKTAEE</sequence>
<dbReference type="AlphaFoldDB" id="A0A5C5VNV0"/>
<keyword evidence="2" id="KW-1185">Reference proteome</keyword>
<dbReference type="EMBL" id="SJPF01000001">
    <property type="protein sequence ID" value="TWT39633.1"/>
    <property type="molecule type" value="Genomic_DNA"/>
</dbReference>
<reference evidence="1 2" key="1">
    <citation type="submission" date="2019-02" db="EMBL/GenBank/DDBJ databases">
        <title>Deep-cultivation of Planctomycetes and their phenomic and genomic characterization uncovers novel biology.</title>
        <authorList>
            <person name="Wiegand S."/>
            <person name="Jogler M."/>
            <person name="Boedeker C."/>
            <person name="Pinto D."/>
            <person name="Vollmers J."/>
            <person name="Rivas-Marin E."/>
            <person name="Kohn T."/>
            <person name="Peeters S.H."/>
            <person name="Heuer A."/>
            <person name="Rast P."/>
            <person name="Oberbeckmann S."/>
            <person name="Bunk B."/>
            <person name="Jeske O."/>
            <person name="Meyerdierks A."/>
            <person name="Storesund J.E."/>
            <person name="Kallscheuer N."/>
            <person name="Luecker S."/>
            <person name="Lage O.M."/>
            <person name="Pohl T."/>
            <person name="Merkel B.J."/>
            <person name="Hornburger P."/>
            <person name="Mueller R.-W."/>
            <person name="Bruemmer F."/>
            <person name="Labrenz M."/>
            <person name="Spormann A.M."/>
            <person name="Op Den Camp H."/>
            <person name="Overmann J."/>
            <person name="Amann R."/>
            <person name="Jetten M.S.M."/>
            <person name="Mascher T."/>
            <person name="Medema M.H."/>
            <person name="Devos D.P."/>
            <person name="Kaster A.-K."/>
            <person name="Ovreas L."/>
            <person name="Rohde M."/>
            <person name="Galperin M.Y."/>
            <person name="Jogler C."/>
        </authorList>
    </citation>
    <scope>NUCLEOTIDE SEQUENCE [LARGE SCALE GENOMIC DNA]</scope>
    <source>
        <strain evidence="1 2">Enr8</strain>
    </source>
</reference>
<evidence type="ECO:0000313" key="1">
    <source>
        <dbReference type="EMBL" id="TWT39633.1"/>
    </source>
</evidence>
<organism evidence="1 2">
    <name type="scientific">Blastopirellula retiformator</name>
    <dbReference type="NCBI Taxonomy" id="2527970"/>
    <lineage>
        <taxon>Bacteria</taxon>
        <taxon>Pseudomonadati</taxon>
        <taxon>Planctomycetota</taxon>
        <taxon>Planctomycetia</taxon>
        <taxon>Pirellulales</taxon>
        <taxon>Pirellulaceae</taxon>
        <taxon>Blastopirellula</taxon>
    </lineage>
</organism>
<dbReference type="Proteomes" id="UP000318878">
    <property type="component" value="Unassembled WGS sequence"/>
</dbReference>